<evidence type="ECO:0000259" key="5">
    <source>
        <dbReference type="Pfam" id="PF00135"/>
    </source>
</evidence>
<gene>
    <name evidence="6" type="ORF">BaRGS_00032220</name>
</gene>
<dbReference type="GO" id="GO:0016787">
    <property type="term" value="F:hydrolase activity"/>
    <property type="evidence" value="ECO:0007669"/>
    <property type="project" value="UniProtKB-KW"/>
</dbReference>
<dbReference type="SUPFAM" id="SSF53474">
    <property type="entry name" value="alpha/beta-Hydrolases"/>
    <property type="match status" value="1"/>
</dbReference>
<proteinExistence type="inferred from homology"/>
<evidence type="ECO:0000256" key="2">
    <source>
        <dbReference type="ARBA" id="ARBA00022729"/>
    </source>
</evidence>
<dbReference type="Pfam" id="PF00135">
    <property type="entry name" value="COesterase"/>
    <property type="match status" value="2"/>
</dbReference>
<dbReference type="AlphaFoldDB" id="A0ABD0JNE7"/>
<sequence length="575" mass="63758">MDCPVFSAILLCLGVSLVSSTPVIDAPWGRVSGKDLTVVGGTASFYGYLGIPYALPPVGELRFARPRPHPGPREGQVFNASSLGIVCPQPGQVNLNEDCLTLNVYTPASPSTSGDPYPVMVWIHGGAYYLGSAFDTTPGRLVTQGDVIVVVIQYRLGILGFLSTADDASPGNYGLLDQNMAIRWVKDNIRAFGGDPDSITIFGESAGAGSVGLQMLSPYSKGLFSRAILQSGSPLASWSLNKSPREAVYKLANETGCMVPGDAEPPRWVQWYSRYVDSLFLEYWTEKLHMRIVECLKGVNVDKLLPFSTFGIDLILPESMPWIPTVDKDFVPRDPAQLVLDPVYLLTNGIASRDVMLGVNNNEGILLVDLMTMAGDADLDVTDDDVIDMLHSELRFLYGVDIFGNKDALSTLTDVLSFFYTQPRKNRTINLQESKLLRGMNHGYDLLFEFDDVTFVSLDPFTSVDVQLRDSFVAMVTEFAKTGNPNNAVGRQLNGTVWPEFSAADKSYLAFGPQPRVEKDLYAKRVALWLDLVPSLLNYTQGHNPTTSSPWWFQDGGRMRRRRPQRRYINRHFWF</sequence>
<keyword evidence="3 4" id="KW-0378">Hydrolase</keyword>
<comment type="caution">
    <text evidence="6">The sequence shown here is derived from an EMBL/GenBank/DDBJ whole genome shotgun (WGS) entry which is preliminary data.</text>
</comment>
<keyword evidence="2 4" id="KW-0732">Signal</keyword>
<evidence type="ECO:0000313" key="7">
    <source>
        <dbReference type="Proteomes" id="UP001519460"/>
    </source>
</evidence>
<dbReference type="InterPro" id="IPR019826">
    <property type="entry name" value="Carboxylesterase_B_AS"/>
</dbReference>
<organism evidence="6 7">
    <name type="scientific">Batillaria attramentaria</name>
    <dbReference type="NCBI Taxonomy" id="370345"/>
    <lineage>
        <taxon>Eukaryota</taxon>
        <taxon>Metazoa</taxon>
        <taxon>Spiralia</taxon>
        <taxon>Lophotrochozoa</taxon>
        <taxon>Mollusca</taxon>
        <taxon>Gastropoda</taxon>
        <taxon>Caenogastropoda</taxon>
        <taxon>Sorbeoconcha</taxon>
        <taxon>Cerithioidea</taxon>
        <taxon>Batillariidae</taxon>
        <taxon>Batillaria</taxon>
    </lineage>
</organism>
<dbReference type="EC" id="3.1.1.-" evidence="4"/>
<feature type="domain" description="Carboxylesterase type B" evidence="5">
    <location>
        <begin position="21"/>
        <end position="375"/>
    </location>
</feature>
<evidence type="ECO:0000313" key="6">
    <source>
        <dbReference type="EMBL" id="KAK7476540.1"/>
    </source>
</evidence>
<keyword evidence="7" id="KW-1185">Reference proteome</keyword>
<feature type="chain" id="PRO_5044532398" description="Carboxylic ester hydrolase" evidence="4">
    <location>
        <begin position="21"/>
        <end position="575"/>
    </location>
</feature>
<feature type="domain" description="Carboxylesterase type B" evidence="5">
    <location>
        <begin position="428"/>
        <end position="529"/>
    </location>
</feature>
<dbReference type="InterPro" id="IPR002018">
    <property type="entry name" value="CarbesteraseB"/>
</dbReference>
<dbReference type="Gene3D" id="3.40.50.1820">
    <property type="entry name" value="alpha/beta hydrolase"/>
    <property type="match status" value="1"/>
</dbReference>
<comment type="similarity">
    <text evidence="1 4">Belongs to the type-B carboxylesterase/lipase family.</text>
</comment>
<dbReference type="EMBL" id="JACVVK020000373">
    <property type="protein sequence ID" value="KAK7476540.1"/>
    <property type="molecule type" value="Genomic_DNA"/>
</dbReference>
<accession>A0ABD0JNE7</accession>
<feature type="signal peptide" evidence="4">
    <location>
        <begin position="1"/>
        <end position="20"/>
    </location>
</feature>
<evidence type="ECO:0000256" key="3">
    <source>
        <dbReference type="ARBA" id="ARBA00022801"/>
    </source>
</evidence>
<dbReference type="Proteomes" id="UP001519460">
    <property type="component" value="Unassembled WGS sequence"/>
</dbReference>
<dbReference type="InterPro" id="IPR019819">
    <property type="entry name" value="Carboxylesterase_B_CS"/>
</dbReference>
<protein>
    <recommendedName>
        <fullName evidence="4">Carboxylic ester hydrolase</fullName>
        <ecNumber evidence="4">3.1.1.-</ecNumber>
    </recommendedName>
</protein>
<dbReference type="PROSITE" id="PS00941">
    <property type="entry name" value="CARBOXYLESTERASE_B_2"/>
    <property type="match status" value="1"/>
</dbReference>
<evidence type="ECO:0000256" key="1">
    <source>
        <dbReference type="ARBA" id="ARBA00005964"/>
    </source>
</evidence>
<dbReference type="InterPro" id="IPR029058">
    <property type="entry name" value="AB_hydrolase_fold"/>
</dbReference>
<reference evidence="6 7" key="1">
    <citation type="journal article" date="2023" name="Sci. Data">
        <title>Genome assembly of the Korean intertidal mud-creeper Batillaria attramentaria.</title>
        <authorList>
            <person name="Patra A.K."/>
            <person name="Ho P.T."/>
            <person name="Jun S."/>
            <person name="Lee S.J."/>
            <person name="Kim Y."/>
            <person name="Won Y.J."/>
        </authorList>
    </citation>
    <scope>NUCLEOTIDE SEQUENCE [LARGE SCALE GENOMIC DNA]</scope>
    <source>
        <strain evidence="6">Wonlab-2016</strain>
    </source>
</reference>
<dbReference type="PANTHER" id="PTHR43903">
    <property type="entry name" value="NEUROLIGIN"/>
    <property type="match status" value="1"/>
</dbReference>
<evidence type="ECO:0000256" key="4">
    <source>
        <dbReference type="RuleBase" id="RU361235"/>
    </source>
</evidence>
<dbReference type="PROSITE" id="PS00122">
    <property type="entry name" value="CARBOXYLESTERASE_B_1"/>
    <property type="match status" value="1"/>
</dbReference>
<name>A0ABD0JNE7_9CAEN</name>
<dbReference type="InterPro" id="IPR051093">
    <property type="entry name" value="Neuroligin/BSAL"/>
</dbReference>